<evidence type="ECO:0000313" key="2">
    <source>
        <dbReference type="Proteomes" id="UP000034069"/>
    </source>
</evidence>
<proteinExistence type="predicted"/>
<evidence type="ECO:0000313" key="1">
    <source>
        <dbReference type="EMBL" id="KKT34692.1"/>
    </source>
</evidence>
<protein>
    <submittedName>
        <fullName evidence="1">Secreted protein</fullName>
    </submittedName>
</protein>
<accession>A0A0G1ISC3</accession>
<name>A0A0G1ISC3_9BACT</name>
<organism evidence="1 2">
    <name type="scientific">Candidatus Collierbacteria bacterium GW2011_GWA1_44_12</name>
    <dbReference type="NCBI Taxonomy" id="1618376"/>
    <lineage>
        <taxon>Bacteria</taxon>
        <taxon>Candidatus Collieribacteriota</taxon>
    </lineage>
</organism>
<reference evidence="1 2" key="1">
    <citation type="journal article" date="2015" name="Nature">
        <title>rRNA introns, odd ribosomes, and small enigmatic genomes across a large radiation of phyla.</title>
        <authorList>
            <person name="Brown C.T."/>
            <person name="Hug L.A."/>
            <person name="Thomas B.C."/>
            <person name="Sharon I."/>
            <person name="Castelle C.J."/>
            <person name="Singh A."/>
            <person name="Wilkins M.J."/>
            <person name="Williams K.H."/>
            <person name="Banfield J.F."/>
        </authorList>
    </citation>
    <scope>NUCLEOTIDE SEQUENCE [LARGE SCALE GENOMIC DNA]</scope>
</reference>
<dbReference type="EMBL" id="LCHN01000031">
    <property type="protein sequence ID" value="KKT34692.1"/>
    <property type="molecule type" value="Genomic_DNA"/>
</dbReference>
<sequence>MTKRLLVISLAAFMLLAGWPRFFIFPPPITSVYGDSAGPRYTGTGADDATVGTVTWSSPTNIYADTNYATAALGKSAVSHYLKATNFGFTIPDNSTINGITVTIDRREGNTQAAGGIKDNEVKLVDDTGVILSTSRADTATFWPTSDGIVSYGGVSDIWGETAGFWTSAKINDLDFGVVISVINTKVSGGGAAEDALVDYIQITVTYTPPQPDLTQIHYRWRNDDNNEASASWRKDEDTSMNRTKSVTMRLRVEISNEGFADSSSTAYRIEYATQVGGACGGGDESFAAVPVTATSEPFDIQDSTNLTDGASSTNISSGLTDENATFVAGQVKDTSNETSGITLTTTQFTEIEYALQANTNAVTGTTYCFRVTNAGSTTYFTYSAYPQWTVGEPIMDQKHFRWRNDDGGETSGTEDAGIIRPDTSDVTNNMAITGSACSGAAWCTLDDSVTQPTAGDIADHAAEGTDNELVTVNTGTIDLSGGTVPSIVVWLYATGSENVDLFANDPTNGQTTCASNASVPDPGWVSGTCTFASALSQSDLDSLTLTIRHNQVGGAGTNTYSTLYAQVNKNVTAATWKQNEDVVHSGQATASNIRLRFSVANTGEVSGSRDLNLEYAQRTDTTCGDETFVSVPVASGSPFEMVTSANFADSDPTTAQLTSTGTFTAGKIIEDPSNTSGSITIDTNYYTEVEYVFQAASSAGGNTYCFRVSNAGTALDTYTKYAEISVTAGGAVISVVLDTDGSITYGTLAASSSQETTSSGLNDTQTARNDGTVTETFNIKTSNATGGTQWTLGSSAGSDIFVHEFSTNSGGAWTKFTTADSYQQLATGITSSSSQNFDLRITVPSTSTDFQQKNISVTIQAVQQ</sequence>
<comment type="caution">
    <text evidence="1">The sequence shown here is derived from an EMBL/GenBank/DDBJ whole genome shotgun (WGS) entry which is preliminary data.</text>
</comment>
<dbReference type="AlphaFoldDB" id="A0A0G1ISC3"/>
<dbReference type="Proteomes" id="UP000034069">
    <property type="component" value="Unassembled WGS sequence"/>
</dbReference>
<gene>
    <name evidence="1" type="ORF">UW23_C0031G0016</name>
</gene>